<evidence type="ECO:0000256" key="2">
    <source>
        <dbReference type="ARBA" id="ARBA00022679"/>
    </source>
</evidence>
<reference evidence="4 5" key="1">
    <citation type="submission" date="2022-10" db="EMBL/GenBank/DDBJ databases">
        <title>Identification of biosynthetic pathway for the production of the potent trypsin inhibitor radiosumin.</title>
        <authorList>
            <person name="Fewer D.P."/>
            <person name="Delbaje E."/>
            <person name="Ouyang X."/>
            <person name="Agostino P.D."/>
            <person name="Wahlsten M."/>
            <person name="Jokela J."/>
            <person name="Permi P."/>
            <person name="Haapaniemi E."/>
            <person name="Koistinen H."/>
        </authorList>
    </citation>
    <scope>NUCLEOTIDE SEQUENCE [LARGE SCALE GENOMIC DNA]</scope>
    <source>
        <strain evidence="4 5">NIES-515</strain>
    </source>
</reference>
<comment type="caution">
    <text evidence="4">The sequence shown here is derived from an EMBL/GenBank/DDBJ whole genome shotgun (WGS) entry which is preliminary data.</text>
</comment>
<evidence type="ECO:0000313" key="4">
    <source>
        <dbReference type="EMBL" id="MCV3213563.1"/>
    </source>
</evidence>
<gene>
    <name evidence="4" type="ORF">OGM63_08495</name>
</gene>
<organism evidence="4 5">
    <name type="scientific">Plectonema radiosum NIES-515</name>
    <dbReference type="NCBI Taxonomy" id="2986073"/>
    <lineage>
        <taxon>Bacteria</taxon>
        <taxon>Bacillati</taxon>
        <taxon>Cyanobacteriota</taxon>
        <taxon>Cyanophyceae</taxon>
        <taxon>Oscillatoriophycideae</taxon>
        <taxon>Oscillatoriales</taxon>
        <taxon>Microcoleaceae</taxon>
        <taxon>Plectonema</taxon>
    </lineage>
</organism>
<dbReference type="Pfam" id="PF00534">
    <property type="entry name" value="Glycos_transf_1"/>
    <property type="match status" value="1"/>
</dbReference>
<dbReference type="RefSeq" id="WP_263745077.1">
    <property type="nucleotide sequence ID" value="NZ_JAOWRF010000133.1"/>
</dbReference>
<accession>A0ABT3AWQ8</accession>
<keyword evidence="1" id="KW-0328">Glycosyltransferase</keyword>
<keyword evidence="2" id="KW-0808">Transferase</keyword>
<evidence type="ECO:0000313" key="5">
    <source>
        <dbReference type="Proteomes" id="UP001526143"/>
    </source>
</evidence>
<proteinExistence type="predicted"/>
<protein>
    <submittedName>
        <fullName evidence="4">Glycosyltransferase</fullName>
    </submittedName>
</protein>
<evidence type="ECO:0000259" key="3">
    <source>
        <dbReference type="Pfam" id="PF00534"/>
    </source>
</evidence>
<name>A0ABT3AWQ8_9CYAN</name>
<dbReference type="SUPFAM" id="SSF53756">
    <property type="entry name" value="UDP-Glycosyltransferase/glycogen phosphorylase"/>
    <property type="match status" value="1"/>
</dbReference>
<dbReference type="PANTHER" id="PTHR12526:SF629">
    <property type="entry name" value="TEICHURONIC ACID BIOSYNTHESIS GLYCOSYLTRANSFERASE TUAH-RELATED"/>
    <property type="match status" value="1"/>
</dbReference>
<dbReference type="InterPro" id="IPR001296">
    <property type="entry name" value="Glyco_trans_1"/>
</dbReference>
<dbReference type="EMBL" id="JAOWRF010000133">
    <property type="protein sequence ID" value="MCV3213563.1"/>
    <property type="molecule type" value="Genomic_DNA"/>
</dbReference>
<sequence length="407" mass="47386">MPNTHQKNKYVFYARELNMQPNTAHQIHDVLCANAAANLGYSTVLIYGNKHKATFNPLELIRPSQPKQPHQEFIDFYNVDEALKILPLPLPWPIDRIAKRWFNTQEIVSKYYFPKQIQPHAKIVHTQDWQFVKLAIKNQIPVIYERHYFPDKQFEPEIINSPYFQLAITQSEIIRQSLIKYGMPEKKVIWLHNGFNQAFLQRQPEEAQAWRQELLVDGCKHLVVYSGALYRFKGIDDLIDAAKYLPQIQFAITGGKDSQVKEYQKIAQDKNINNVKFLGWILPRERLVSLMQAADVLAHPHCSGEAANFTNPVKFFQYMATGTPIAVTEIPPLMEFKNTPLIAGWCEPDNPQKFAECIQHILEKYPRKVQGYTDSITFGKQFSWEDRIKKTLSYVDTYMRPVTLNED</sequence>
<dbReference type="Gene3D" id="3.40.50.2000">
    <property type="entry name" value="Glycogen Phosphorylase B"/>
    <property type="match status" value="2"/>
</dbReference>
<evidence type="ECO:0000256" key="1">
    <source>
        <dbReference type="ARBA" id="ARBA00022676"/>
    </source>
</evidence>
<keyword evidence="5" id="KW-1185">Reference proteome</keyword>
<dbReference type="Proteomes" id="UP001526143">
    <property type="component" value="Unassembled WGS sequence"/>
</dbReference>
<feature type="domain" description="Glycosyl transferase family 1" evidence="3">
    <location>
        <begin position="208"/>
        <end position="365"/>
    </location>
</feature>
<dbReference type="PANTHER" id="PTHR12526">
    <property type="entry name" value="GLYCOSYLTRANSFERASE"/>
    <property type="match status" value="1"/>
</dbReference>